<dbReference type="Pfam" id="PF11354">
    <property type="entry name" value="DUF3156"/>
    <property type="match status" value="1"/>
</dbReference>
<gene>
    <name evidence="1" type="ORF">SAMN05216247_102218</name>
</gene>
<reference evidence="1 2" key="1">
    <citation type="submission" date="2016-10" db="EMBL/GenBank/DDBJ databases">
        <authorList>
            <person name="de Groot N.N."/>
        </authorList>
    </citation>
    <scope>NUCLEOTIDE SEQUENCE [LARGE SCALE GENOMIC DNA]</scope>
    <source>
        <strain evidence="1 2">ICMP 14252</strain>
    </source>
</reference>
<dbReference type="EMBL" id="FNOX01000002">
    <property type="protein sequence ID" value="SDX93002.1"/>
    <property type="molecule type" value="Genomic_DNA"/>
</dbReference>
<proteinExistence type="predicted"/>
<dbReference type="InterPro" id="IPR021500">
    <property type="entry name" value="DUF3156"/>
</dbReference>
<organism evidence="1 2">
    <name type="scientific">Pseudomonas salomonii</name>
    <dbReference type="NCBI Taxonomy" id="191391"/>
    <lineage>
        <taxon>Bacteria</taxon>
        <taxon>Pseudomonadati</taxon>
        <taxon>Pseudomonadota</taxon>
        <taxon>Gammaproteobacteria</taxon>
        <taxon>Pseudomonadales</taxon>
        <taxon>Pseudomonadaceae</taxon>
        <taxon>Pseudomonas</taxon>
    </lineage>
</organism>
<evidence type="ECO:0000313" key="2">
    <source>
        <dbReference type="Proteomes" id="UP000182902"/>
    </source>
</evidence>
<dbReference type="AlphaFoldDB" id="A0A1H3FPM2"/>
<name>A0A1H3FPM2_9PSED</name>
<dbReference type="RefSeq" id="WP_069787592.1">
    <property type="nucleotide sequence ID" value="NZ_FNOX01000002.1"/>
</dbReference>
<protein>
    <recommendedName>
        <fullName evidence="3">DUF3156 domain-containing protein</fullName>
    </recommendedName>
</protein>
<accession>A0A1H3FPM2</accession>
<dbReference type="Proteomes" id="UP000182902">
    <property type="component" value="Unassembled WGS sequence"/>
</dbReference>
<evidence type="ECO:0008006" key="3">
    <source>
        <dbReference type="Google" id="ProtNLM"/>
    </source>
</evidence>
<evidence type="ECO:0000313" key="1">
    <source>
        <dbReference type="EMBL" id="SDX93002.1"/>
    </source>
</evidence>
<sequence>MSLVTLTTLISNRLQKLSELFSAQRAPAGYRPGVTLEYLRRNLGQASFTATGPARAAFCLDDVGLRVDVTERTEAQLLMHLVMTEFMIKVPASEQGSARFELHHSGSIRRMGLTCRQRAGAPALLTRLQAALNNDLALHQALMVLDFKRLHIELSGHQWQVRLEHMGGSEVVNRMPSFRRYIPLSSVQRTGLFTVLAGLQRVLSSV</sequence>